<comment type="caution">
    <text evidence="2">The sequence shown here is derived from an EMBL/GenBank/DDBJ whole genome shotgun (WGS) entry which is preliminary data.</text>
</comment>
<evidence type="ECO:0000313" key="3">
    <source>
        <dbReference type="Proteomes" id="UP000611629"/>
    </source>
</evidence>
<dbReference type="RefSeq" id="WP_179237106.1">
    <property type="nucleotide sequence ID" value="NZ_JACBNQ010000002.1"/>
</dbReference>
<feature type="domain" description="Plasmid pRiA4b Orf3-like" evidence="1">
    <location>
        <begin position="272"/>
        <end position="371"/>
    </location>
</feature>
<gene>
    <name evidence="2" type="ORF">HZF24_04670</name>
</gene>
<dbReference type="Proteomes" id="UP000611629">
    <property type="component" value="Unassembled WGS sequence"/>
</dbReference>
<protein>
    <recommendedName>
        <fullName evidence="1">Plasmid pRiA4b Orf3-like domain-containing protein</fullName>
    </recommendedName>
</protein>
<keyword evidence="3" id="KW-1185">Reference proteome</keyword>
<reference evidence="2" key="1">
    <citation type="submission" date="2020-07" db="EMBL/GenBank/DDBJ databases">
        <title>Genomic analysis of a strain of Sedimentibacter Hydroxybenzoicus DSM7310.</title>
        <authorList>
            <person name="Ma S."/>
        </authorList>
    </citation>
    <scope>NUCLEOTIDE SEQUENCE</scope>
    <source>
        <strain evidence="2">DSM 7310</strain>
    </source>
</reference>
<dbReference type="Pfam" id="PF07929">
    <property type="entry name" value="PRiA4_ORF3"/>
    <property type="match status" value="1"/>
</dbReference>
<dbReference type="PANTHER" id="PTHR41878:SF1">
    <property type="entry name" value="TNPR PROTEIN"/>
    <property type="match status" value="1"/>
</dbReference>
<dbReference type="PANTHER" id="PTHR41878">
    <property type="entry name" value="LEXA REPRESSOR-RELATED"/>
    <property type="match status" value="1"/>
</dbReference>
<dbReference type="InterPro" id="IPR024047">
    <property type="entry name" value="MM3350-like_sf"/>
</dbReference>
<dbReference type="SUPFAM" id="SSF159941">
    <property type="entry name" value="MM3350-like"/>
    <property type="match status" value="1"/>
</dbReference>
<dbReference type="InterPro" id="IPR012912">
    <property type="entry name" value="Plasmid_pRiA4b_Orf3-like"/>
</dbReference>
<accession>A0A974BIT3</accession>
<sequence length="389" mass="46183">MKLFQKAAEKLEKEYQLFLDYLELNEVQLSKRTGHIGKKDCFALNGLFDIVQEKYLTYGRTQDYYTVIDFFYFFSIRAGILKIVSKKGKGMTVQKGQRYSIFFHMSAMERYILMMTIWLVEYQQALGDLRSPFMRDGIFEVIRGAREEEALQGPFRGKIASPWRSYYIPEIRLFALFQLLRIQWLEDKEENKDNKFRIKTLYLTEEGYAWKDLLEKQDRIFWYNLDVSTVLPIIRNVVEEDTVNMEEKLMGFWAYPVEAGLHTIEFKITIGSCIRKITIGDQFTLEELHYLIQKSVGFDMDHLYYFQIGSGTSQRRYYAPECEDEIWQADTVLLAELLPYEGMQFGYLFDFGDKWNFQITVERILNEHTQECEISEVKGEAPKQYGCDW</sequence>
<evidence type="ECO:0000259" key="1">
    <source>
        <dbReference type="Pfam" id="PF07929"/>
    </source>
</evidence>
<dbReference type="EMBL" id="JACBNQ010000002">
    <property type="protein sequence ID" value="NYB73430.1"/>
    <property type="molecule type" value="Genomic_DNA"/>
</dbReference>
<dbReference type="Gene3D" id="3.10.290.30">
    <property type="entry name" value="MM3350-like"/>
    <property type="match status" value="1"/>
</dbReference>
<proteinExistence type="predicted"/>
<dbReference type="AlphaFoldDB" id="A0A974BIT3"/>
<evidence type="ECO:0000313" key="2">
    <source>
        <dbReference type="EMBL" id="NYB73430.1"/>
    </source>
</evidence>
<name>A0A974BIT3_SEDHY</name>
<organism evidence="2 3">
    <name type="scientific">Sedimentibacter hydroxybenzoicus DSM 7310</name>
    <dbReference type="NCBI Taxonomy" id="1123245"/>
    <lineage>
        <taxon>Bacteria</taxon>
        <taxon>Bacillati</taxon>
        <taxon>Bacillota</taxon>
        <taxon>Tissierellia</taxon>
        <taxon>Sedimentibacter</taxon>
    </lineage>
</organism>